<feature type="domain" description="LysM" evidence="4">
    <location>
        <begin position="275"/>
        <end position="331"/>
    </location>
</feature>
<dbReference type="PROSITE" id="PS51782">
    <property type="entry name" value="LYSM"/>
    <property type="match status" value="1"/>
</dbReference>
<reference evidence="5 6" key="1">
    <citation type="journal article" date="2014" name="Genome Announc.">
        <title>Draft Genome Sequence of Streptomyces roseochromogenes subsp. oscitans DS 12.976, Producer of the Aminocoumarin Antibiotic Clorobiocin.</title>
        <authorList>
            <person name="Ruckert C."/>
            <person name="Kalinowski J."/>
            <person name="Heide L."/>
            <person name="Apel A.K."/>
        </authorList>
    </citation>
    <scope>NUCLEOTIDE SEQUENCE [LARGE SCALE GENOMIC DNA]</scope>
    <source>
        <strain evidence="5 6">DS 12.976</strain>
        <plasmid evidence="5">pSros1</plasmid>
    </source>
</reference>
<dbReference type="PATRIC" id="fig|1352936.5.peg.9558"/>
<keyword evidence="6" id="KW-1185">Reference proteome</keyword>
<name>V6JDN5_STRRC</name>
<evidence type="ECO:0000259" key="4">
    <source>
        <dbReference type="PROSITE" id="PS51782"/>
    </source>
</evidence>
<feature type="compositionally biased region" description="Low complexity" evidence="2">
    <location>
        <begin position="139"/>
        <end position="151"/>
    </location>
</feature>
<dbReference type="InterPro" id="IPR018392">
    <property type="entry name" value="LysM"/>
</dbReference>
<dbReference type="InterPro" id="IPR005158">
    <property type="entry name" value="BTAD"/>
</dbReference>
<gene>
    <name evidence="5" type="ORF">M878_45960</name>
</gene>
<dbReference type="PANTHER" id="PTHR34700">
    <property type="entry name" value="POTASSIUM BINDING PROTEIN KBP"/>
    <property type="match status" value="1"/>
</dbReference>
<dbReference type="Proteomes" id="UP000017984">
    <property type="component" value="Plasmid pSros1"/>
</dbReference>
<evidence type="ECO:0000256" key="1">
    <source>
        <dbReference type="ARBA" id="ARBA00023012"/>
    </source>
</evidence>
<keyword evidence="1" id="KW-0902">Two-component regulatory system</keyword>
<accession>V6JDN5</accession>
<dbReference type="PANTHER" id="PTHR34700:SF4">
    <property type="entry name" value="PHAGE-LIKE ELEMENT PBSX PROTEIN XKDP"/>
    <property type="match status" value="1"/>
</dbReference>
<evidence type="ECO:0000313" key="5">
    <source>
        <dbReference type="EMBL" id="EST18017.1"/>
    </source>
</evidence>
<dbReference type="CDD" id="cd00118">
    <property type="entry name" value="LysM"/>
    <property type="match status" value="1"/>
</dbReference>
<protein>
    <recommendedName>
        <fullName evidence="4">LysM domain-containing protein</fullName>
    </recommendedName>
</protein>
<keyword evidence="3" id="KW-0472">Membrane</keyword>
<feature type="region of interest" description="Disordered" evidence="2">
    <location>
        <begin position="139"/>
        <end position="180"/>
    </location>
</feature>
<organism evidence="5 6">
    <name type="scientific">Streptomyces roseochromogenus subsp. oscitans DS 12.976</name>
    <dbReference type="NCBI Taxonomy" id="1352936"/>
    <lineage>
        <taxon>Bacteria</taxon>
        <taxon>Bacillati</taxon>
        <taxon>Actinomycetota</taxon>
        <taxon>Actinomycetes</taxon>
        <taxon>Kitasatosporales</taxon>
        <taxon>Streptomycetaceae</taxon>
        <taxon>Streptomyces</taxon>
    </lineage>
</organism>
<feature type="transmembrane region" description="Helical" evidence="3">
    <location>
        <begin position="21"/>
        <end position="48"/>
    </location>
</feature>
<feature type="compositionally biased region" description="Low complexity" evidence="2">
    <location>
        <begin position="434"/>
        <end position="445"/>
    </location>
</feature>
<dbReference type="InterPro" id="IPR052196">
    <property type="entry name" value="Bact_Kbp"/>
</dbReference>
<feature type="compositionally biased region" description="Low complexity" evidence="2">
    <location>
        <begin position="158"/>
        <end position="177"/>
    </location>
</feature>
<dbReference type="InterPro" id="IPR036779">
    <property type="entry name" value="LysM_dom_sf"/>
</dbReference>
<dbReference type="Gene3D" id="3.10.350.10">
    <property type="entry name" value="LysM domain"/>
    <property type="match status" value="1"/>
</dbReference>
<feature type="region of interest" description="Disordered" evidence="2">
    <location>
        <begin position="942"/>
        <end position="969"/>
    </location>
</feature>
<evidence type="ECO:0000256" key="3">
    <source>
        <dbReference type="SAM" id="Phobius"/>
    </source>
</evidence>
<dbReference type="AlphaFoldDB" id="V6JDN5"/>
<proteinExistence type="predicted"/>
<dbReference type="GO" id="GO:0000160">
    <property type="term" value="P:phosphorelay signal transduction system"/>
    <property type="evidence" value="ECO:0007669"/>
    <property type="project" value="UniProtKB-KW"/>
</dbReference>
<feature type="compositionally biased region" description="Low complexity" evidence="2">
    <location>
        <begin position="946"/>
        <end position="956"/>
    </location>
</feature>
<dbReference type="SUPFAM" id="SSF48452">
    <property type="entry name" value="TPR-like"/>
    <property type="match status" value="1"/>
</dbReference>
<keyword evidence="3" id="KW-0812">Transmembrane</keyword>
<feature type="transmembrane region" description="Helical" evidence="3">
    <location>
        <begin position="112"/>
        <end position="132"/>
    </location>
</feature>
<evidence type="ECO:0000313" key="6">
    <source>
        <dbReference type="Proteomes" id="UP000017984"/>
    </source>
</evidence>
<dbReference type="EMBL" id="AWQX01000399">
    <property type="protein sequence ID" value="EST18017.1"/>
    <property type="molecule type" value="Genomic_DNA"/>
</dbReference>
<feature type="region of interest" description="Disordered" evidence="2">
    <location>
        <begin position="864"/>
        <end position="929"/>
    </location>
</feature>
<comment type="caution">
    <text evidence="5">The sequence shown here is derived from an EMBL/GenBank/DDBJ whole genome shotgun (WGS) entry which is preliminary data.</text>
</comment>
<dbReference type="SMART" id="SM00257">
    <property type="entry name" value="LysM"/>
    <property type="match status" value="2"/>
</dbReference>
<dbReference type="SMART" id="SM01043">
    <property type="entry name" value="BTAD"/>
    <property type="match status" value="1"/>
</dbReference>
<evidence type="ECO:0000256" key="2">
    <source>
        <dbReference type="SAM" id="MobiDB-lite"/>
    </source>
</evidence>
<dbReference type="Gene3D" id="1.25.40.10">
    <property type="entry name" value="Tetratricopeptide repeat domain"/>
    <property type="match status" value="1"/>
</dbReference>
<dbReference type="Pfam" id="PF01476">
    <property type="entry name" value="LysM"/>
    <property type="match status" value="2"/>
</dbReference>
<feature type="transmembrane region" description="Helical" evidence="3">
    <location>
        <begin position="68"/>
        <end position="91"/>
    </location>
</feature>
<feature type="region of interest" description="Disordered" evidence="2">
    <location>
        <begin position="310"/>
        <end position="449"/>
    </location>
</feature>
<sequence>MPHTQNRPRRTLTWPLAVARGVWALTVLALLLVGVPWLLLTVGTLPSALPSWNAVHEALMRPDDGSGLMTLLTVAAWITWLWLVIPVLLEIGAVVARRTTPRLPGMATGQRLAGFLLGSILLASPAAAASAATPAVAATAPHAPHTTATPAGDDDRQAASASSTAAASPTGRAAAPSLRDDRATALTEHTVGKDGTTWWDLAEQYLGDGLLYPDLQHLNPQLPTEKILPPGTTVLVPASSPAAAEHATEPDGVHTQLTADEPAQPSKGASTLARREYTVKPDDNLTRIAQDQLGDAAKWTQLFEANKGEQQPYGHHFTNPDLIYPGQHLTLPTDSTGREQGATHGRPQDQPTHHENDHGSNGSPTHDKGAPTPQEKQTTSPSAAASATPQTATPSTTTAPSPSASASRTPDGQSAAPHSPAGPTGSTLRTHDVPTAAASSPSPAAGTERGQQAGVFGLLATGVLATGFLSVLAYRRITQLRQRRRGHHIALPQGDAARTEHALRVTEAVIDTAVLEPVLRTMAVHLADAGRELPDIEVIVLGDRDIVLHLAEPAAPVPPFTAAPDQLARWSCPTNTGELLPADETGDIDEPYPALVSLGWDNDGRLVLIDLEHVGHLHLTGPAATAVLRTLALELATSEFAHHLDLTLAGDTVAPGLAEELGERVTEHAHLSDAAAALRTHHGEQQHALALLGTATVRHARTGVDTAAAWTSALVIARMPETGDADGLEDLLQVIADAPRTATAVLTTGSLPPGTPVNSSWRLHADEASAVRLPLDGVDIDCTLQALSDEHYTYALETLAISRAEDSPAPEPHLPAAHRPGFETDAGTDDGDSPVAAASDSHATAVSGPERVPNLLAQFAALDDEDDDNDDDSADQQADEGSHDDSPAVPLPTPPQHAAPSESLGVALDKPGRAPSAPPSPVPAQQAPTRTVSIRLPADVLPAPAPETASATASPKTETETETGEAETSNPVVRVLGPVDVVGARGTLTEKKRQRTYIELAAWLILHPGHHAAALDHRALDEALWPDRDEVSLKYRNAVVSRTRTWLGRDTDGQPYIPLLKTANSRYSIASSVGCDWHNFQRLTQAGKDPNTAHADLALRRALELVRGRPFSSTDRRRYKWAEHLALVMTMEIVDAAEILAERRLAAHDPRSALWAATKGLEVAPAVESLHRILFQAYAAIGDYEALERAATWLEEFTENNELELDDETLAVLDQLRARI</sequence>
<dbReference type="HOGENOM" id="CLU_005332_0_0_11"/>
<keyword evidence="3" id="KW-1133">Transmembrane helix</keyword>
<feature type="compositionally biased region" description="Acidic residues" evidence="2">
    <location>
        <begin position="864"/>
        <end position="878"/>
    </location>
</feature>
<feature type="region of interest" description="Disordered" evidence="2">
    <location>
        <begin position="244"/>
        <end position="278"/>
    </location>
</feature>
<dbReference type="RefSeq" id="WP_023554044.1">
    <property type="nucleotide sequence ID" value="NZ_CM002286.1"/>
</dbReference>
<keyword evidence="5" id="KW-0614">Plasmid</keyword>
<dbReference type="OrthoDB" id="8444614at2"/>
<geneLocation type="plasmid" evidence="5 6">
    <name>pSros1</name>
</geneLocation>
<feature type="compositionally biased region" description="Low complexity" evidence="2">
    <location>
        <begin position="377"/>
        <end position="407"/>
    </location>
</feature>
<feature type="region of interest" description="Disordered" evidence="2">
    <location>
        <begin position="805"/>
        <end position="852"/>
    </location>
</feature>
<dbReference type="InterPro" id="IPR011990">
    <property type="entry name" value="TPR-like_helical_dom_sf"/>
</dbReference>